<dbReference type="PANTHER" id="PTHR10961">
    <property type="entry name" value="PEROXISOMAL SARCOSINE OXIDASE"/>
    <property type="match status" value="1"/>
</dbReference>
<accession>A0AAD6CLZ2</accession>
<evidence type="ECO:0000313" key="7">
    <source>
        <dbReference type="EMBL" id="KAJ5525926.1"/>
    </source>
</evidence>
<evidence type="ECO:0000256" key="3">
    <source>
        <dbReference type="ARBA" id="ARBA00022630"/>
    </source>
</evidence>
<keyword evidence="4" id="KW-0274">FAD</keyword>
<proteinExistence type="inferred from homology"/>
<gene>
    <name evidence="7" type="ORF">N7494_012576</name>
</gene>
<dbReference type="InterPro" id="IPR036188">
    <property type="entry name" value="FAD/NAD-bd_sf"/>
</dbReference>
<dbReference type="EMBL" id="JAQIZZ010000008">
    <property type="protein sequence ID" value="KAJ5525926.1"/>
    <property type="molecule type" value="Genomic_DNA"/>
</dbReference>
<organism evidence="7 8">
    <name type="scientific">Penicillium frequentans</name>
    <dbReference type="NCBI Taxonomy" id="3151616"/>
    <lineage>
        <taxon>Eukaryota</taxon>
        <taxon>Fungi</taxon>
        <taxon>Dikarya</taxon>
        <taxon>Ascomycota</taxon>
        <taxon>Pezizomycotina</taxon>
        <taxon>Eurotiomycetes</taxon>
        <taxon>Eurotiomycetidae</taxon>
        <taxon>Eurotiales</taxon>
        <taxon>Aspergillaceae</taxon>
        <taxon>Penicillium</taxon>
    </lineage>
</organism>
<dbReference type="GO" id="GO:0051698">
    <property type="term" value="F:saccharopine oxidase activity"/>
    <property type="evidence" value="ECO:0007669"/>
    <property type="project" value="TreeGrafter"/>
</dbReference>
<comment type="similarity">
    <text evidence="2">Belongs to the MSOX/MTOX family.</text>
</comment>
<dbReference type="GO" id="GO:0050660">
    <property type="term" value="F:flavin adenine dinucleotide binding"/>
    <property type="evidence" value="ECO:0007669"/>
    <property type="project" value="InterPro"/>
</dbReference>
<dbReference type="InterPro" id="IPR045170">
    <property type="entry name" value="MTOX"/>
</dbReference>
<dbReference type="AlphaFoldDB" id="A0AAD6CLZ2"/>
<dbReference type="Pfam" id="PF01266">
    <property type="entry name" value="DAO"/>
    <property type="match status" value="1"/>
</dbReference>
<evidence type="ECO:0000256" key="1">
    <source>
        <dbReference type="ARBA" id="ARBA00001974"/>
    </source>
</evidence>
<feature type="domain" description="FAD dependent oxidoreductase" evidence="6">
    <location>
        <begin position="7"/>
        <end position="389"/>
    </location>
</feature>
<evidence type="ECO:0000259" key="6">
    <source>
        <dbReference type="Pfam" id="PF01266"/>
    </source>
</evidence>
<sequence>MSVMESDVLIVGAGIFGVSTAYHLAKQTSNPSSITILDRDHPPSTAAASTDLNKIIRADYSDALYMDLAFEAIDDWKNNPLFATAGVYHETGWISMGERGNDLTSTIRNNFKISGRPDLTKDMTEEEVRSNWGGILKDADLTPFDSYYFNPSAGWADAGSALKIMADEAIRMGVQYKVDEAKRLVLDQHGVRGVQTKGGNLYKAKKIILATGAWTSELMTLTEDELGMPQKSRMESHLTAAGVCVVHYQLTDAERPLYDQLPVYVYGEQGETLPPTASGIIKFTSTASFKNTVHTDNGQTISIPPVHQRAISDGLRRQTVDSMKNRLPQLFVKNHEVDHFRLCWDAITPSQDPLITRHPHPQLSNLYLAVGGSFHCWKFLPIIGRYVTNMIYGLSNGADRDKAWGWKDEQDRRVRGVHDSLIPSTELRDFQI</sequence>
<evidence type="ECO:0000256" key="4">
    <source>
        <dbReference type="ARBA" id="ARBA00022827"/>
    </source>
</evidence>
<dbReference type="PANTHER" id="PTHR10961:SF37">
    <property type="entry name" value="FAD DEPENDENT OXIDOREDUCTASE DOMAIN-CONTAINING PROTEIN"/>
    <property type="match status" value="1"/>
</dbReference>
<dbReference type="SUPFAM" id="SSF51905">
    <property type="entry name" value="FAD/NAD(P)-binding domain"/>
    <property type="match status" value="1"/>
</dbReference>
<reference evidence="7 8" key="1">
    <citation type="journal article" date="2023" name="IMA Fungus">
        <title>Comparative genomic study of the Penicillium genus elucidates a diverse pangenome and 15 lateral gene transfer events.</title>
        <authorList>
            <person name="Petersen C."/>
            <person name="Sorensen T."/>
            <person name="Nielsen M.R."/>
            <person name="Sondergaard T.E."/>
            <person name="Sorensen J.L."/>
            <person name="Fitzpatrick D.A."/>
            <person name="Frisvad J.C."/>
            <person name="Nielsen K.L."/>
        </authorList>
    </citation>
    <scope>NUCLEOTIDE SEQUENCE [LARGE SCALE GENOMIC DNA]</scope>
    <source>
        <strain evidence="7 8">IBT 35679</strain>
    </source>
</reference>
<protein>
    <submittedName>
        <fullName evidence="7">FAD dependent oxidoreductase</fullName>
    </submittedName>
</protein>
<name>A0AAD6CLZ2_9EURO</name>
<evidence type="ECO:0000256" key="2">
    <source>
        <dbReference type="ARBA" id="ARBA00010989"/>
    </source>
</evidence>
<dbReference type="Proteomes" id="UP001220324">
    <property type="component" value="Unassembled WGS sequence"/>
</dbReference>
<dbReference type="Gene3D" id="3.50.50.60">
    <property type="entry name" value="FAD/NAD(P)-binding domain"/>
    <property type="match status" value="1"/>
</dbReference>
<evidence type="ECO:0000313" key="8">
    <source>
        <dbReference type="Proteomes" id="UP001220324"/>
    </source>
</evidence>
<dbReference type="Gene3D" id="3.30.9.10">
    <property type="entry name" value="D-Amino Acid Oxidase, subunit A, domain 2"/>
    <property type="match status" value="1"/>
</dbReference>
<keyword evidence="8" id="KW-1185">Reference proteome</keyword>
<comment type="cofactor">
    <cofactor evidence="1">
        <name>FAD</name>
        <dbReference type="ChEBI" id="CHEBI:57692"/>
    </cofactor>
</comment>
<keyword evidence="3" id="KW-0285">Flavoprotein</keyword>
<evidence type="ECO:0000256" key="5">
    <source>
        <dbReference type="ARBA" id="ARBA00023002"/>
    </source>
</evidence>
<dbReference type="GO" id="GO:0008115">
    <property type="term" value="F:sarcosine oxidase activity"/>
    <property type="evidence" value="ECO:0007669"/>
    <property type="project" value="TreeGrafter"/>
</dbReference>
<dbReference type="InterPro" id="IPR006076">
    <property type="entry name" value="FAD-dep_OxRdtase"/>
</dbReference>
<comment type="caution">
    <text evidence="7">The sequence shown here is derived from an EMBL/GenBank/DDBJ whole genome shotgun (WGS) entry which is preliminary data.</text>
</comment>
<keyword evidence="5" id="KW-0560">Oxidoreductase</keyword>